<keyword evidence="1" id="KW-0472">Membrane</keyword>
<name>A0A151XZP1_9GAMM</name>
<proteinExistence type="predicted"/>
<evidence type="ECO:0000256" key="1">
    <source>
        <dbReference type="SAM" id="Phobius"/>
    </source>
</evidence>
<keyword evidence="1" id="KW-1133">Transmembrane helix</keyword>
<accession>A0A151XZP1</accession>
<evidence type="ECO:0000313" key="2">
    <source>
        <dbReference type="EMBL" id="KYQ71109.1"/>
    </source>
</evidence>
<dbReference type="STRING" id="1806892.AZH43_02950"/>
<organism evidence="2 3">
    <name type="scientific">Acinetobacter pragensis</name>
    <dbReference type="NCBI Taxonomy" id="1806892"/>
    <lineage>
        <taxon>Bacteria</taxon>
        <taxon>Pseudomonadati</taxon>
        <taxon>Pseudomonadota</taxon>
        <taxon>Gammaproteobacteria</taxon>
        <taxon>Moraxellales</taxon>
        <taxon>Moraxellaceae</taxon>
        <taxon>Acinetobacter</taxon>
    </lineage>
</organism>
<dbReference type="Proteomes" id="UP000076276">
    <property type="component" value="Unassembled WGS sequence"/>
</dbReference>
<dbReference type="AlphaFoldDB" id="A0A151XZP1"/>
<dbReference type="EMBL" id="LUAW01000034">
    <property type="protein sequence ID" value="KYQ71109.1"/>
    <property type="molecule type" value="Genomic_DNA"/>
</dbReference>
<keyword evidence="3" id="KW-1185">Reference proteome</keyword>
<gene>
    <name evidence="2" type="ORF">AZH43_02950</name>
</gene>
<feature type="transmembrane region" description="Helical" evidence="1">
    <location>
        <begin position="143"/>
        <end position="164"/>
    </location>
</feature>
<reference evidence="2 3" key="1">
    <citation type="submission" date="2016-03" db="EMBL/GenBank/DDBJ databases">
        <title>Acinetobacter genomospecies 28 strain ANC 4149.</title>
        <authorList>
            <person name="Radolfova-Krizova L."/>
            <person name="Nemec A."/>
        </authorList>
    </citation>
    <scope>NUCLEOTIDE SEQUENCE [LARGE SCALE GENOMIC DNA]</scope>
    <source>
        <strain evidence="2 3">ANC 4149</strain>
    </source>
</reference>
<protein>
    <submittedName>
        <fullName evidence="2">Uncharacterized protein</fullName>
    </submittedName>
</protein>
<sequence>MPKYHFIQGKIFIHSRRSSTLSWGLQKPVNSIYFECLIQNQMFNGNFCGLHCRPADQIRAIYIENNQKKNIIGLYNSTQHILHLHPKRQLYPQISWRKLWINLIQLMGFILIFLFCVFSFSAWQNTSFHFISVMADTLYFSTILVSIILILSLCAAPLVWLLYWPNFRKTAEQLCALQCSNLDIEGLPASVQNAGIFRINLNKNN</sequence>
<comment type="caution">
    <text evidence="2">The sequence shown here is derived from an EMBL/GenBank/DDBJ whole genome shotgun (WGS) entry which is preliminary data.</text>
</comment>
<feature type="transmembrane region" description="Helical" evidence="1">
    <location>
        <begin position="99"/>
        <end position="123"/>
    </location>
</feature>
<evidence type="ECO:0000313" key="3">
    <source>
        <dbReference type="Proteomes" id="UP000076276"/>
    </source>
</evidence>
<keyword evidence="1" id="KW-0812">Transmembrane</keyword>